<protein>
    <recommendedName>
        <fullName evidence="1">SMODS-associated and fused to various effectors domain-containing protein</fullName>
    </recommendedName>
</protein>
<feature type="domain" description="SMODS-associated and fused to various effectors" evidence="1">
    <location>
        <begin position="323"/>
        <end position="517"/>
    </location>
</feature>
<gene>
    <name evidence="2" type="ordered locus">BC1003_6102</name>
</gene>
<evidence type="ECO:0000259" key="1">
    <source>
        <dbReference type="Pfam" id="PF18145"/>
    </source>
</evidence>
<organism evidence="2">
    <name type="scientific">Burkholderia sp. (strain CCGE1003)</name>
    <dbReference type="NCBI Taxonomy" id="640512"/>
    <lineage>
        <taxon>Bacteria</taxon>
        <taxon>Pseudomonadati</taxon>
        <taxon>Pseudomonadota</taxon>
        <taxon>Betaproteobacteria</taxon>
        <taxon>Burkholderiales</taxon>
        <taxon>Burkholderiaceae</taxon>
        <taxon>Burkholderia</taxon>
    </lineage>
</organism>
<reference evidence="2" key="1">
    <citation type="submission" date="2010-09" db="EMBL/GenBank/DDBJ databases">
        <title>Complete sequence of chromosome2 of Burkholderia sp. CCGE1003.</title>
        <authorList>
            <consortium name="US DOE Joint Genome Institute"/>
            <person name="Lucas S."/>
            <person name="Copeland A."/>
            <person name="Lapidus A."/>
            <person name="Cheng J.-F."/>
            <person name="Bruce D."/>
            <person name="Goodwin L."/>
            <person name="Pitluck S."/>
            <person name="Daligault H."/>
            <person name="Davenport K."/>
            <person name="Detter J.C."/>
            <person name="Han C."/>
            <person name="Tapia R."/>
            <person name="Land M."/>
            <person name="Hauser L."/>
            <person name="Jeffries C."/>
            <person name="Kyrpides N."/>
            <person name="Ivanova N."/>
            <person name="Ovchinnikova G."/>
            <person name="Martinez-Romero E."/>
            <person name="Rogel M.A."/>
            <person name="Auchtung J."/>
            <person name="Tiedje J.M."/>
            <person name="Woyke T."/>
        </authorList>
    </citation>
    <scope>NUCLEOTIDE SEQUENCE</scope>
    <source>
        <strain evidence="2">CCGE1003</strain>
    </source>
</reference>
<name>E1TJ83_BURSG</name>
<dbReference type="EMBL" id="CP002218">
    <property type="protein sequence ID" value="ADN61994.1"/>
    <property type="molecule type" value="Genomic_DNA"/>
</dbReference>
<sequence>MIPHFVFELLSCTTYSTPMLTHATMDDSELATALGEVGVRARALHLVVDGFRSAVFVQDISSDNWRCVGRGDFAELSLKAIRPLISKTSVRFSKVADVSKLAERPFLKSDAEEKGSVRSLSAWIRSKAELTAPKGRQGGLSSETKRKVERAAQWRCQFEGCGEDLREHPQTGADGNFSYLAHIVAASPDGPRGDTVLSAQLVDDPSNIMLMCDRCHRLIDRVSPDSFTVERLRAMRQAHVAEVNRLMEGLRFPAAQPVVIGGNIAGQYAQFDTAGIAAAMREQKLRASGPPQAFFRNAAHMGNNVADHYWASLFEQMGADLPALRRFLNGDERAGVTPESICVFPLHNTSTLVLAGRVTGEARNLSIFQYDRDALPGSPGGKWGWRGALRPAADKFRVEVDCAAAGPSVDGTLLLYVTAAVPTAELPEPIQRDGALAMPTVRITIDNPGYSAVAHPEDLRLFGVAVGQALRILADEWRVQRIHVVAVAPASACFRFGQKLQARNQAAIRLYERAPAGVSGTPAPRPFMPTIDISSDAVRLPGGTHSIALL</sequence>
<dbReference type="AlphaFoldDB" id="E1TJ83"/>
<dbReference type="Pfam" id="PF18145">
    <property type="entry name" value="SAVED"/>
    <property type="match status" value="1"/>
</dbReference>
<evidence type="ECO:0000313" key="2">
    <source>
        <dbReference type="EMBL" id="ADN61994.1"/>
    </source>
</evidence>
<dbReference type="STRING" id="640512.BC1003_6102"/>
<dbReference type="InterPro" id="IPR040836">
    <property type="entry name" value="SAVED"/>
</dbReference>
<dbReference type="HOGENOM" id="CLU_528855_0_0_4"/>
<dbReference type="eggNOG" id="COG1403">
    <property type="taxonomic scope" value="Bacteria"/>
</dbReference>
<dbReference type="KEGG" id="bgf:BC1003_6102"/>
<proteinExistence type="predicted"/>
<dbReference type="OrthoDB" id="9052589at2"/>
<accession>E1TJ83</accession>
<dbReference type="NCBIfam" id="NF033611">
    <property type="entry name" value="SAVED"/>
    <property type="match status" value="1"/>
</dbReference>